<reference evidence="2 3" key="1">
    <citation type="submission" date="2023-08" db="EMBL/GenBank/DDBJ databases">
        <title>Implementing the SeqCode for naming new Mesorhizobium species isolated from Vachellia karroo root nodules.</title>
        <authorList>
            <person name="Van Lill M."/>
        </authorList>
    </citation>
    <scope>NUCLEOTIDE SEQUENCE [LARGE SCALE GENOMIC DNA]</scope>
    <source>
        <strain evidence="2 3">VK23A</strain>
    </source>
</reference>
<dbReference type="EMBL" id="JAVIIZ010000006">
    <property type="protein sequence ID" value="MDX8472888.1"/>
    <property type="molecule type" value="Genomic_DNA"/>
</dbReference>
<gene>
    <name evidence="2" type="ORF">RFM27_12470</name>
</gene>
<evidence type="ECO:0000313" key="3">
    <source>
        <dbReference type="Proteomes" id="UP001271780"/>
    </source>
</evidence>
<sequence>MKKNRIALYTFGTFRAPASDPVNQGFHDRNDRNFQVAELSEGFVARSGYQDEPGPESWGVQVFPRFYVERGDGWSPSTLSLWEDLASPIAFSYAGVHAEAMRRGREWFDKPAWPPYALWWVDLDHVPTWSEAVVRHEFLHDNGPAPFAFDFKMPFDEHGRPTVIDRELVRQKIRLNEVGQQQRLT</sequence>
<name>A0ABU4XDM9_9HYPH</name>
<accession>A0ABU4XDM9</accession>
<evidence type="ECO:0000259" key="1">
    <source>
        <dbReference type="Pfam" id="PF11695"/>
    </source>
</evidence>
<keyword evidence="3" id="KW-1185">Reference proteome</keyword>
<dbReference type="RefSeq" id="WP_320315778.1">
    <property type="nucleotide sequence ID" value="NZ_JAVIIX010000002.1"/>
</dbReference>
<dbReference type="Pfam" id="PF11695">
    <property type="entry name" value="DUF3291"/>
    <property type="match status" value="1"/>
</dbReference>
<organism evidence="2 3">
    <name type="scientific">Mesorhizobium dulcispinae</name>
    <dbReference type="NCBI Taxonomy" id="3072316"/>
    <lineage>
        <taxon>Bacteria</taxon>
        <taxon>Pseudomonadati</taxon>
        <taxon>Pseudomonadota</taxon>
        <taxon>Alphaproteobacteria</taxon>
        <taxon>Hyphomicrobiales</taxon>
        <taxon>Phyllobacteriaceae</taxon>
        <taxon>Mesorhizobium</taxon>
    </lineage>
</organism>
<comment type="caution">
    <text evidence="2">The sequence shown here is derived from an EMBL/GenBank/DDBJ whole genome shotgun (WGS) entry which is preliminary data.</text>
</comment>
<dbReference type="InterPro" id="IPR021708">
    <property type="entry name" value="DUF3291"/>
</dbReference>
<evidence type="ECO:0000313" key="2">
    <source>
        <dbReference type="EMBL" id="MDX8472888.1"/>
    </source>
</evidence>
<dbReference type="Proteomes" id="UP001271780">
    <property type="component" value="Unassembled WGS sequence"/>
</dbReference>
<feature type="domain" description="DUF3291" evidence="1">
    <location>
        <begin position="7"/>
        <end position="153"/>
    </location>
</feature>
<proteinExistence type="predicted"/>
<protein>
    <submittedName>
        <fullName evidence="2">DUF3291 domain-containing protein</fullName>
    </submittedName>
</protein>